<comment type="caution">
    <text evidence="10">The sequence shown here is derived from an EMBL/GenBank/DDBJ whole genome shotgun (WGS) entry which is preliminary data.</text>
</comment>
<dbReference type="SUPFAM" id="SSF103473">
    <property type="entry name" value="MFS general substrate transporter"/>
    <property type="match status" value="2"/>
</dbReference>
<dbReference type="GO" id="GO:0005886">
    <property type="term" value="C:plasma membrane"/>
    <property type="evidence" value="ECO:0007669"/>
    <property type="project" value="TreeGrafter"/>
</dbReference>
<feature type="transmembrane region" description="Helical" evidence="8">
    <location>
        <begin position="453"/>
        <end position="475"/>
    </location>
</feature>
<feature type="transmembrane region" description="Helical" evidence="8">
    <location>
        <begin position="421"/>
        <end position="441"/>
    </location>
</feature>
<proteinExistence type="inferred from homology"/>
<evidence type="ECO:0000256" key="8">
    <source>
        <dbReference type="SAM" id="Phobius"/>
    </source>
</evidence>
<feature type="region of interest" description="Disordered" evidence="7">
    <location>
        <begin position="1"/>
        <end position="37"/>
    </location>
</feature>
<dbReference type="InterPro" id="IPR020846">
    <property type="entry name" value="MFS_dom"/>
</dbReference>
<dbReference type="Proteomes" id="UP001150538">
    <property type="component" value="Unassembled WGS sequence"/>
</dbReference>
<gene>
    <name evidence="10" type="ORF">H4219_001389</name>
</gene>
<evidence type="ECO:0000256" key="3">
    <source>
        <dbReference type="ARBA" id="ARBA00022448"/>
    </source>
</evidence>
<feature type="transmembrane region" description="Helical" evidence="8">
    <location>
        <begin position="589"/>
        <end position="608"/>
    </location>
</feature>
<feature type="transmembrane region" description="Helical" evidence="8">
    <location>
        <begin position="387"/>
        <end position="409"/>
    </location>
</feature>
<evidence type="ECO:0000256" key="5">
    <source>
        <dbReference type="ARBA" id="ARBA00022989"/>
    </source>
</evidence>
<dbReference type="InterPro" id="IPR036259">
    <property type="entry name" value="MFS_trans_sf"/>
</dbReference>
<reference evidence="10" key="1">
    <citation type="submission" date="2022-07" db="EMBL/GenBank/DDBJ databases">
        <title>Phylogenomic reconstructions and comparative analyses of Kickxellomycotina fungi.</title>
        <authorList>
            <person name="Reynolds N.K."/>
            <person name="Stajich J.E."/>
            <person name="Barry K."/>
            <person name="Grigoriev I.V."/>
            <person name="Crous P."/>
            <person name="Smith M.E."/>
        </authorList>
    </citation>
    <scope>NUCLEOTIDE SEQUENCE</scope>
    <source>
        <strain evidence="10">NBRC 100468</strain>
    </source>
</reference>
<dbReference type="GO" id="GO:0022857">
    <property type="term" value="F:transmembrane transporter activity"/>
    <property type="evidence" value="ECO:0007669"/>
    <property type="project" value="InterPro"/>
</dbReference>
<protein>
    <recommendedName>
        <fullName evidence="9">Major facilitator superfamily (MFS) profile domain-containing protein</fullName>
    </recommendedName>
</protein>
<evidence type="ECO:0000256" key="2">
    <source>
        <dbReference type="ARBA" id="ARBA00008335"/>
    </source>
</evidence>
<dbReference type="EMBL" id="JANBPU010000014">
    <property type="protein sequence ID" value="KAJ1920413.1"/>
    <property type="molecule type" value="Genomic_DNA"/>
</dbReference>
<dbReference type="Gene3D" id="1.20.1720.10">
    <property type="entry name" value="Multidrug resistance protein D"/>
    <property type="match status" value="1"/>
</dbReference>
<dbReference type="PANTHER" id="PTHR23501:SF191">
    <property type="entry name" value="VACUOLAR BASIC AMINO ACID TRANSPORTER 4"/>
    <property type="match status" value="1"/>
</dbReference>
<feature type="transmembrane region" description="Helical" evidence="8">
    <location>
        <begin position="620"/>
        <end position="643"/>
    </location>
</feature>
<dbReference type="CDD" id="cd17502">
    <property type="entry name" value="MFS_Azr1_MDR_like"/>
    <property type="match status" value="1"/>
</dbReference>
<evidence type="ECO:0000259" key="9">
    <source>
        <dbReference type="PROSITE" id="PS50850"/>
    </source>
</evidence>
<accession>A0A9W8A9S5</accession>
<feature type="transmembrane region" description="Helical" evidence="8">
    <location>
        <begin position="354"/>
        <end position="375"/>
    </location>
</feature>
<sequence>MPKGNGNQINKKSQGKKCISWSPLLTENDSHNPTDSIKRFNPNVAIFTSNSSSTPSRNASTIGTIETFVPTKLCSFKQKISIPNNIQASNTNKSNGDVSSDSDHIVLKSDQGKQTPCSASPHYYYQTKAMSNVEISSSASTSLVPRHLPASSNYYDSSRLQDQSLGLPKNCHRIEPFKSNSVTVLTHHGERSQQDNKGQENIATFYDSIVTIASASQNEKKNIFLSTLPPSLKKENTQVERNEDTDDDGDVALYQISRPKRYIIMFGLFLSVLLAAMDQTIVAVVLSNIGAQFDALSSTAWLGTAYLITITALQPLYGKLSDIMGRLPILLSALGIFLVGSALCATAQSMIWLIIARGVTGIGGSGIFSMAMIIASDITTAKNRSCYISFFSFSWTIVSVTGPLLGGVFADKVTWRWCFYINLPIGAVTVLISLLFLRIPARKSSWKEKLKRIDFLGSLVIVAGLIVLLLALSWGGKEHPWSSPAVISLLIVGLVLLIAFVLVEAYVSPEPILKLNLLKSYSMLALIIAILTSGMVLFSLIYYLPLFFSVTQNSSTISSGLHLLPFQVSVSVFALASGYITSYTGKYRLVTLFGFLCATVGAGIVTLLRPDSTADKQIGYLILCGIGVGLTLSPTVVLGQYLVKPDSVAIITGFLVFIRSIGDVLGLAMCDSIFKNSLLKRLNPIASRYPGYSNSIFDSQNNASVIWVPDFPSDIRNEIVDAYGQALRQIFIAMVPLSAIGFVASLIVRQDDRLYKKAKKDDSDKTFKKLLV</sequence>
<keyword evidence="6 8" id="KW-0472">Membrane</keyword>
<organism evidence="10 11">
    <name type="scientific">Mycoemilia scoparia</name>
    <dbReference type="NCBI Taxonomy" id="417184"/>
    <lineage>
        <taxon>Eukaryota</taxon>
        <taxon>Fungi</taxon>
        <taxon>Fungi incertae sedis</taxon>
        <taxon>Zoopagomycota</taxon>
        <taxon>Kickxellomycotina</taxon>
        <taxon>Kickxellomycetes</taxon>
        <taxon>Kickxellales</taxon>
        <taxon>Kickxellaceae</taxon>
        <taxon>Mycoemilia</taxon>
    </lineage>
</organism>
<feature type="transmembrane region" description="Helical" evidence="8">
    <location>
        <begin position="262"/>
        <end position="286"/>
    </location>
</feature>
<comment type="similarity">
    <text evidence="2">Belongs to the major facilitator superfamily.</text>
</comment>
<keyword evidence="11" id="KW-1185">Reference proteome</keyword>
<dbReference type="GO" id="GO:0012505">
    <property type="term" value="C:endomembrane system"/>
    <property type="evidence" value="ECO:0007669"/>
    <property type="project" value="UniProtKB-SubCell"/>
</dbReference>
<name>A0A9W8A9S5_9FUNG</name>
<evidence type="ECO:0000313" key="11">
    <source>
        <dbReference type="Proteomes" id="UP001150538"/>
    </source>
</evidence>
<evidence type="ECO:0000256" key="1">
    <source>
        <dbReference type="ARBA" id="ARBA00004127"/>
    </source>
</evidence>
<dbReference type="FunFam" id="1.20.1720.10:FF:000013">
    <property type="entry name" value="Related to multidrug resistance proteins"/>
    <property type="match status" value="1"/>
</dbReference>
<feature type="transmembrane region" description="Helical" evidence="8">
    <location>
        <begin position="650"/>
        <end position="674"/>
    </location>
</feature>
<feature type="transmembrane region" description="Helical" evidence="8">
    <location>
        <begin position="298"/>
        <end position="317"/>
    </location>
</feature>
<feature type="transmembrane region" description="Helical" evidence="8">
    <location>
        <begin position="564"/>
        <end position="582"/>
    </location>
</feature>
<feature type="transmembrane region" description="Helical" evidence="8">
    <location>
        <begin position="481"/>
        <end position="503"/>
    </location>
</feature>
<dbReference type="PANTHER" id="PTHR23501">
    <property type="entry name" value="MAJOR FACILITATOR SUPERFAMILY"/>
    <property type="match status" value="1"/>
</dbReference>
<keyword evidence="5 8" id="KW-1133">Transmembrane helix</keyword>
<comment type="subcellular location">
    <subcellularLocation>
        <location evidence="1">Endomembrane system</location>
        <topology evidence="1">Multi-pass membrane protein</topology>
    </subcellularLocation>
</comment>
<dbReference type="PROSITE" id="PS50850">
    <property type="entry name" value="MFS"/>
    <property type="match status" value="1"/>
</dbReference>
<dbReference type="OrthoDB" id="10021397at2759"/>
<evidence type="ECO:0000313" key="10">
    <source>
        <dbReference type="EMBL" id="KAJ1920413.1"/>
    </source>
</evidence>
<evidence type="ECO:0000256" key="7">
    <source>
        <dbReference type="SAM" id="MobiDB-lite"/>
    </source>
</evidence>
<feature type="compositionally biased region" description="Basic and acidic residues" evidence="7">
    <location>
        <begin position="28"/>
        <end position="37"/>
    </location>
</feature>
<dbReference type="Gene3D" id="1.20.1250.20">
    <property type="entry name" value="MFS general substrate transporter like domains"/>
    <property type="match status" value="1"/>
</dbReference>
<feature type="compositionally biased region" description="Polar residues" evidence="7">
    <location>
        <begin position="1"/>
        <end position="12"/>
    </location>
</feature>
<keyword evidence="3" id="KW-0813">Transport</keyword>
<dbReference type="InterPro" id="IPR011701">
    <property type="entry name" value="MFS"/>
</dbReference>
<keyword evidence="4 8" id="KW-0812">Transmembrane</keyword>
<feature type="domain" description="Major facilitator superfamily (MFS) profile" evidence="9">
    <location>
        <begin position="264"/>
        <end position="753"/>
    </location>
</feature>
<feature type="transmembrane region" description="Helical" evidence="8">
    <location>
        <begin position="524"/>
        <end position="544"/>
    </location>
</feature>
<dbReference type="Pfam" id="PF07690">
    <property type="entry name" value="MFS_1"/>
    <property type="match status" value="1"/>
</dbReference>
<feature type="transmembrane region" description="Helical" evidence="8">
    <location>
        <begin position="329"/>
        <end position="348"/>
    </location>
</feature>
<feature type="transmembrane region" description="Helical" evidence="8">
    <location>
        <begin position="730"/>
        <end position="748"/>
    </location>
</feature>
<evidence type="ECO:0000256" key="6">
    <source>
        <dbReference type="ARBA" id="ARBA00023136"/>
    </source>
</evidence>
<evidence type="ECO:0000256" key="4">
    <source>
        <dbReference type="ARBA" id="ARBA00022692"/>
    </source>
</evidence>
<dbReference type="AlphaFoldDB" id="A0A9W8A9S5"/>